<accession>A0A1M5K9S2</accession>
<dbReference type="STRING" id="468056.SAMN05443549_104234"/>
<dbReference type="AlphaFoldDB" id="A0A1M5K9S2"/>
<evidence type="ECO:0000256" key="1">
    <source>
        <dbReference type="SAM" id="SignalP"/>
    </source>
</evidence>
<evidence type="ECO:0000313" key="3">
    <source>
        <dbReference type="Proteomes" id="UP000184516"/>
    </source>
</evidence>
<organism evidence="2 3">
    <name type="scientific">Flavobacterium fluvii</name>
    <dbReference type="NCBI Taxonomy" id="468056"/>
    <lineage>
        <taxon>Bacteria</taxon>
        <taxon>Pseudomonadati</taxon>
        <taxon>Bacteroidota</taxon>
        <taxon>Flavobacteriia</taxon>
        <taxon>Flavobacteriales</taxon>
        <taxon>Flavobacteriaceae</taxon>
        <taxon>Flavobacterium</taxon>
    </lineage>
</organism>
<protein>
    <recommendedName>
        <fullName evidence="4">DUF1735 domain-containing protein</fullName>
    </recommendedName>
</protein>
<sequence length="302" mass="32161">MKKIKLILAILTVVVLMPSCEDDGGKSKMDFEVGAVPNVLKAEGTEASMNIIAINNGVKINLGVTVSPGQGDIASIDIVGFYKKTTTYEKAYLQKGITTFPTTFKFDQFTLMNAFTTVNSASDFTQSSSLIVSAEMTLKDGRVLKMYADDGTRLYGADIANSAVFKVQQTYLTACTLTDASTFNGNYKVVVDDWADYAVGATVPVVYNPANGTLKFRVMNSTNPSTIAASASNYLECTLDTKTATVTVVSNAPYLYGAGAANSFTVAGTGTVGTCNGDINLVLTWTRASGSFPNQKFNLVKL</sequence>
<dbReference type="EMBL" id="FQWB01000004">
    <property type="protein sequence ID" value="SHG49584.1"/>
    <property type="molecule type" value="Genomic_DNA"/>
</dbReference>
<keyword evidence="1" id="KW-0732">Signal</keyword>
<keyword evidence="3" id="KW-1185">Reference proteome</keyword>
<feature type="chain" id="PRO_5013042072" description="DUF1735 domain-containing protein" evidence="1">
    <location>
        <begin position="22"/>
        <end position="302"/>
    </location>
</feature>
<proteinExistence type="predicted"/>
<evidence type="ECO:0000313" key="2">
    <source>
        <dbReference type="EMBL" id="SHG49584.1"/>
    </source>
</evidence>
<feature type="signal peptide" evidence="1">
    <location>
        <begin position="1"/>
        <end position="21"/>
    </location>
</feature>
<name>A0A1M5K9S2_9FLAO</name>
<gene>
    <name evidence="2" type="ORF">SAMN05443549_104234</name>
</gene>
<dbReference type="Proteomes" id="UP000184516">
    <property type="component" value="Unassembled WGS sequence"/>
</dbReference>
<evidence type="ECO:0008006" key="4">
    <source>
        <dbReference type="Google" id="ProtNLM"/>
    </source>
</evidence>
<reference evidence="3" key="1">
    <citation type="submission" date="2016-11" db="EMBL/GenBank/DDBJ databases">
        <authorList>
            <person name="Varghese N."/>
            <person name="Submissions S."/>
        </authorList>
    </citation>
    <scope>NUCLEOTIDE SEQUENCE [LARGE SCALE GENOMIC DNA]</scope>
    <source>
        <strain evidence="3">DSM 19978</strain>
    </source>
</reference>
<dbReference type="RefSeq" id="WP_073370579.1">
    <property type="nucleotide sequence ID" value="NZ_FQWB01000004.1"/>
</dbReference>
<dbReference type="OrthoDB" id="1327228at2"/>